<keyword evidence="8" id="KW-1185">Reference proteome</keyword>
<dbReference type="CDD" id="cd00054">
    <property type="entry name" value="EGF_CA"/>
    <property type="match status" value="3"/>
</dbReference>
<dbReference type="InterPro" id="IPR000152">
    <property type="entry name" value="EGF-type_Asp/Asn_hydroxyl_site"/>
</dbReference>
<dbReference type="GO" id="GO:0005509">
    <property type="term" value="F:calcium ion binding"/>
    <property type="evidence" value="ECO:0007669"/>
    <property type="project" value="InterPro"/>
</dbReference>
<dbReference type="InterPro" id="IPR049883">
    <property type="entry name" value="NOTCH1_EGF-like"/>
</dbReference>
<dbReference type="Pfam" id="PF07645">
    <property type="entry name" value="EGF_CA"/>
    <property type="match status" value="3"/>
</dbReference>
<dbReference type="InterPro" id="IPR018097">
    <property type="entry name" value="EGF_Ca-bd_CS"/>
</dbReference>
<dbReference type="Gene3D" id="2.10.25.10">
    <property type="entry name" value="Laminin"/>
    <property type="match status" value="3"/>
</dbReference>
<dbReference type="SUPFAM" id="SSF57184">
    <property type="entry name" value="Growth factor receptor domain"/>
    <property type="match status" value="1"/>
</dbReference>
<evidence type="ECO:0000259" key="7">
    <source>
        <dbReference type="PROSITE" id="PS50026"/>
    </source>
</evidence>
<evidence type="ECO:0000256" key="5">
    <source>
        <dbReference type="PROSITE-ProRule" id="PRU00076"/>
    </source>
</evidence>
<dbReference type="KEGG" id="caua:113108849"/>
<proteinExistence type="predicted"/>
<name>A0A6P6Q4G0_CARAU</name>
<dbReference type="SMART" id="SM00181">
    <property type="entry name" value="EGF"/>
    <property type="match status" value="3"/>
</dbReference>
<evidence type="ECO:0000256" key="2">
    <source>
        <dbReference type="ARBA" id="ARBA00022729"/>
    </source>
</evidence>
<dbReference type="Proteomes" id="UP000515129">
    <property type="component" value="Chromosome 1"/>
</dbReference>
<dbReference type="OrthoDB" id="4405280at2759"/>
<evidence type="ECO:0000256" key="4">
    <source>
        <dbReference type="ARBA" id="ARBA00023157"/>
    </source>
</evidence>
<dbReference type="PROSITE" id="PS01187">
    <property type="entry name" value="EGF_CA"/>
    <property type="match status" value="1"/>
</dbReference>
<keyword evidence="1 5" id="KW-0245">EGF-like domain</keyword>
<dbReference type="PROSITE" id="PS00010">
    <property type="entry name" value="ASX_HYDROXYL"/>
    <property type="match status" value="3"/>
</dbReference>
<dbReference type="FunFam" id="2.10.25.10:FF:000038">
    <property type="entry name" value="Fibrillin 2"/>
    <property type="match status" value="3"/>
</dbReference>
<dbReference type="GeneID" id="113108849"/>
<comment type="caution">
    <text evidence="5">Lacks conserved residue(s) required for the propagation of feature annotation.</text>
</comment>
<keyword evidence="3" id="KW-0677">Repeat</keyword>
<evidence type="ECO:0000313" key="8">
    <source>
        <dbReference type="Proteomes" id="UP000515129"/>
    </source>
</evidence>
<dbReference type="SMART" id="SM00179">
    <property type="entry name" value="EGF_CA"/>
    <property type="match status" value="3"/>
</dbReference>
<feature type="domain" description="EGF-like" evidence="7">
    <location>
        <begin position="126"/>
        <end position="169"/>
    </location>
</feature>
<keyword evidence="2 6" id="KW-0732">Signal</keyword>
<evidence type="ECO:0000313" key="9">
    <source>
        <dbReference type="RefSeq" id="XP_026127977.1"/>
    </source>
</evidence>
<dbReference type="PROSITE" id="PS50026">
    <property type="entry name" value="EGF_3"/>
    <property type="match status" value="3"/>
</dbReference>
<dbReference type="AlphaFoldDB" id="A0A6P6Q4G0"/>
<dbReference type="RefSeq" id="XP_026127977.1">
    <property type="nucleotide sequence ID" value="XM_026272192.1"/>
</dbReference>
<dbReference type="InterPro" id="IPR009030">
    <property type="entry name" value="Growth_fac_rcpt_cys_sf"/>
</dbReference>
<keyword evidence="4" id="KW-1015">Disulfide bond</keyword>
<organism evidence="8 9">
    <name type="scientific">Carassius auratus</name>
    <name type="common">Goldfish</name>
    <dbReference type="NCBI Taxonomy" id="7957"/>
    <lineage>
        <taxon>Eukaryota</taxon>
        <taxon>Metazoa</taxon>
        <taxon>Chordata</taxon>
        <taxon>Craniata</taxon>
        <taxon>Vertebrata</taxon>
        <taxon>Euteleostomi</taxon>
        <taxon>Actinopterygii</taxon>
        <taxon>Neopterygii</taxon>
        <taxon>Teleostei</taxon>
        <taxon>Ostariophysi</taxon>
        <taxon>Cypriniformes</taxon>
        <taxon>Cyprinidae</taxon>
        <taxon>Cyprininae</taxon>
        <taxon>Carassius</taxon>
    </lineage>
</organism>
<feature type="signal peptide" evidence="6">
    <location>
        <begin position="1"/>
        <end position="21"/>
    </location>
</feature>
<dbReference type="PANTHER" id="PTHR24050:SF28">
    <property type="entry name" value="UROMODULIN-LIKE"/>
    <property type="match status" value="1"/>
</dbReference>
<dbReference type="InterPro" id="IPR052235">
    <property type="entry name" value="Nephronectin_domain"/>
</dbReference>
<evidence type="ECO:0000256" key="3">
    <source>
        <dbReference type="ARBA" id="ARBA00022737"/>
    </source>
</evidence>
<feature type="domain" description="EGF-like" evidence="7">
    <location>
        <begin position="37"/>
        <end position="75"/>
    </location>
</feature>
<feature type="chain" id="PRO_5027887539" evidence="6">
    <location>
        <begin position="22"/>
        <end position="179"/>
    </location>
</feature>
<evidence type="ECO:0000256" key="1">
    <source>
        <dbReference type="ARBA" id="ARBA00022536"/>
    </source>
</evidence>
<dbReference type="PROSITE" id="PS01186">
    <property type="entry name" value="EGF_2"/>
    <property type="match status" value="1"/>
</dbReference>
<reference evidence="9" key="1">
    <citation type="submission" date="2025-08" db="UniProtKB">
        <authorList>
            <consortium name="RefSeq"/>
        </authorList>
    </citation>
    <scope>IDENTIFICATION</scope>
    <source>
        <strain evidence="9">Wakin</strain>
        <tissue evidence="9">Muscle</tissue>
    </source>
</reference>
<dbReference type="InterPro" id="IPR001881">
    <property type="entry name" value="EGF-like_Ca-bd_dom"/>
</dbReference>
<protein>
    <submittedName>
        <fullName evidence="9">EGF-containing fibulin-like extracellular matrix protein 1</fullName>
    </submittedName>
</protein>
<dbReference type="GO" id="GO:0030855">
    <property type="term" value="P:epithelial cell differentiation"/>
    <property type="evidence" value="ECO:0007669"/>
    <property type="project" value="UniProtKB-ARBA"/>
</dbReference>
<gene>
    <name evidence="9" type="primary">LOC113108849</name>
</gene>
<sequence length="179" mass="19833">MFPTTHLKWTLLHFGLFLVSSESCEKGFDGKNGGCVDADECVTVPSVCGDNARCFNTHGSYYCNCNEGFQADKHNFTHETGQCRDINECVEDECPGNMKCVNTFGSYNCTCRKGYKTTRLDTDCEDIDECKDAPDVCGTNAQCYNQEGAYSCKCDQGYSNSGNKQLVCTEIVHFCLANE</sequence>
<dbReference type="InterPro" id="IPR000742">
    <property type="entry name" value="EGF"/>
</dbReference>
<evidence type="ECO:0000256" key="6">
    <source>
        <dbReference type="SAM" id="SignalP"/>
    </source>
</evidence>
<feature type="domain" description="EGF-like" evidence="7">
    <location>
        <begin position="85"/>
        <end position="125"/>
    </location>
</feature>
<accession>A0A6P6Q4G0</accession>
<dbReference type="PANTHER" id="PTHR24050">
    <property type="entry name" value="PA14 DOMAIN-CONTAINING PROTEIN"/>
    <property type="match status" value="1"/>
</dbReference>